<feature type="transmembrane region" description="Helical" evidence="1">
    <location>
        <begin position="28"/>
        <end position="48"/>
    </location>
</feature>
<dbReference type="AlphaFoldDB" id="A0AB37GAI9"/>
<gene>
    <name evidence="2" type="ORF">I6G95_08580</name>
    <name evidence="3" type="ORF">I6H48_09140</name>
</gene>
<keyword evidence="5" id="KW-1185">Reference proteome</keyword>
<dbReference type="Proteomes" id="UP000594774">
    <property type="component" value="Chromosome"/>
</dbReference>
<organism evidence="2 4">
    <name type="scientific">Corynebacterium amycolatum</name>
    <dbReference type="NCBI Taxonomy" id="43765"/>
    <lineage>
        <taxon>Bacteria</taxon>
        <taxon>Bacillati</taxon>
        <taxon>Actinomycetota</taxon>
        <taxon>Actinomycetes</taxon>
        <taxon>Mycobacteriales</taxon>
        <taxon>Corynebacteriaceae</taxon>
        <taxon>Corynebacterium</taxon>
    </lineage>
</organism>
<dbReference type="EMBL" id="CP066023">
    <property type="protein sequence ID" value="QQB82107.1"/>
    <property type="molecule type" value="Genomic_DNA"/>
</dbReference>
<evidence type="ECO:0000256" key="1">
    <source>
        <dbReference type="SAM" id="Phobius"/>
    </source>
</evidence>
<proteinExistence type="predicted"/>
<evidence type="ECO:0000313" key="2">
    <source>
        <dbReference type="EMBL" id="QPR30270.1"/>
    </source>
</evidence>
<dbReference type="Proteomes" id="UP000595198">
    <property type="component" value="Chromosome"/>
</dbReference>
<evidence type="ECO:0000313" key="4">
    <source>
        <dbReference type="Proteomes" id="UP000594774"/>
    </source>
</evidence>
<dbReference type="EMBL" id="CP065628">
    <property type="protein sequence ID" value="QPR30270.1"/>
    <property type="molecule type" value="Genomic_DNA"/>
</dbReference>
<name>A0AB37GAI9_CORAY</name>
<evidence type="ECO:0000313" key="3">
    <source>
        <dbReference type="EMBL" id="QQB82107.1"/>
    </source>
</evidence>
<keyword evidence="1" id="KW-0472">Membrane</keyword>
<keyword evidence="1" id="KW-0812">Transmembrane</keyword>
<feature type="transmembrane region" description="Helical" evidence="1">
    <location>
        <begin position="64"/>
        <end position="83"/>
    </location>
</feature>
<reference evidence="4 5" key="1">
    <citation type="submission" date="2020-12" db="EMBL/GenBank/DDBJ databases">
        <title>FDA dAtabase for Regulatory Grade micrObial Sequences (FDA-ARGOS): Supporting development and validation of Infectious Disease Dx tests.</title>
        <authorList>
            <person name="Sproer C."/>
            <person name="Gronow S."/>
            <person name="Severitt S."/>
            <person name="Schroder I."/>
            <person name="Tallon L."/>
            <person name="Sadzewicz L."/>
            <person name="Zhao X."/>
            <person name="Boylan J."/>
            <person name="Ott S."/>
            <person name="Bowen H."/>
            <person name="Vavikolanu K."/>
            <person name="Mehta A."/>
            <person name="Aluvathingal J."/>
            <person name="Nadendla S."/>
            <person name="Lowell S."/>
            <person name="Myers T."/>
            <person name="Yan Y."/>
            <person name="Sichtig H."/>
        </authorList>
    </citation>
    <scope>NUCLEOTIDE SEQUENCE [LARGE SCALE GENOMIC DNA]</scope>
    <source>
        <strain evidence="2 4">FDAARGOS_938</strain>
        <strain evidence="3 5">FDAARGOS_991</strain>
    </source>
</reference>
<dbReference type="RefSeq" id="WP_115597595.1">
    <property type="nucleotide sequence ID" value="NZ_CP065628.1"/>
</dbReference>
<keyword evidence="1" id="KW-1133">Transmembrane helix</keyword>
<sequence length="93" mass="10154">MSRTQNNSTVKATVSAGKEKAGAFDIRNVIGALLGLYGIILLLSWLFLDPGVNPETNVAKEPTYNLYSGIALLFFATVFYAWAKLRPTVVEES</sequence>
<evidence type="ECO:0000313" key="5">
    <source>
        <dbReference type="Proteomes" id="UP000595198"/>
    </source>
</evidence>
<protein>
    <submittedName>
        <fullName evidence="2">Cell wall anchor protein</fullName>
    </submittedName>
</protein>
<accession>A0AB37GAI9</accession>